<evidence type="ECO:0000313" key="13">
    <source>
        <dbReference type="EMBL" id="PWH85558.1"/>
    </source>
</evidence>
<evidence type="ECO:0000256" key="9">
    <source>
        <dbReference type="ARBA" id="ARBA00023012"/>
    </source>
</evidence>
<dbReference type="SUPFAM" id="SSF55874">
    <property type="entry name" value="ATPase domain of HSP90 chaperone/DNA topoisomerase II/histidine kinase"/>
    <property type="match status" value="1"/>
</dbReference>
<evidence type="ECO:0000313" key="14">
    <source>
        <dbReference type="Proteomes" id="UP000245370"/>
    </source>
</evidence>
<feature type="transmembrane region" description="Helical" evidence="10">
    <location>
        <begin position="234"/>
        <end position="253"/>
    </location>
</feature>
<evidence type="ECO:0000256" key="10">
    <source>
        <dbReference type="SAM" id="Phobius"/>
    </source>
</evidence>
<dbReference type="PROSITE" id="PS50109">
    <property type="entry name" value="HIS_KIN"/>
    <property type="match status" value="1"/>
</dbReference>
<dbReference type="AlphaFoldDB" id="A0A2U2XCQ2"/>
<feature type="transmembrane region" description="Helical" evidence="10">
    <location>
        <begin position="738"/>
        <end position="762"/>
    </location>
</feature>
<evidence type="ECO:0000256" key="3">
    <source>
        <dbReference type="ARBA" id="ARBA00012438"/>
    </source>
</evidence>
<name>A0A2U2XCQ2_9FLAO</name>
<dbReference type="InterPro" id="IPR036890">
    <property type="entry name" value="HATPase_C_sf"/>
</dbReference>
<dbReference type="RefSeq" id="WP_109359264.1">
    <property type="nucleotide sequence ID" value="NZ_QFRJ01000005.1"/>
</dbReference>
<evidence type="ECO:0000259" key="12">
    <source>
        <dbReference type="PROSITE" id="PS50885"/>
    </source>
</evidence>
<evidence type="ECO:0000256" key="6">
    <source>
        <dbReference type="ARBA" id="ARBA00022741"/>
    </source>
</evidence>
<feature type="domain" description="Histidine kinase" evidence="11">
    <location>
        <begin position="1005"/>
        <end position="1216"/>
    </location>
</feature>
<dbReference type="CDD" id="cd00082">
    <property type="entry name" value="HisKA"/>
    <property type="match status" value="1"/>
</dbReference>
<keyword evidence="10" id="KW-1133">Transmembrane helix</keyword>
<dbReference type="InterPro" id="IPR004358">
    <property type="entry name" value="Sig_transdc_His_kin-like_C"/>
</dbReference>
<dbReference type="InterPro" id="IPR003660">
    <property type="entry name" value="HAMP_dom"/>
</dbReference>
<feature type="transmembrane region" description="Helical" evidence="10">
    <location>
        <begin position="383"/>
        <end position="405"/>
    </location>
</feature>
<sequence>MVSISNKTKWLLLALTSILLSWAAYSVFYNSDVESEAQSFQADFWALEKRQNQFKKSLYDVVNSNTIAHLWTIEELHKSDFDIHILRNDSLVYWNSNQIDLEQTFSKANAHFVGKFSNGYYLVDQLKIHDLQVFVSSKIKSEFFYENNALKNDLSTAFNTTNEVSIQWEQNSNNTPILSLNDKTLFYVTIHQEKSIGTTKQLLIYCLYAFGFLSLFIAVTKIIIVYAHHYKWLIIVYPLFLLLLRFLSIHFGWIKLFSEFELYDPILYANSSLIPSLGSLVLTLVVVSIVVWWVLYFLNVLREGTKKGAFVLVVAYLSLLVFSGFISYIFESLIINSSISLKIDEVFSLSLYSVIALVIISALFLAYYLLVRQISVNLVRSRIPLNRLALLWFISGVLFIFIEIIYVQKNIFNALWPVLLNALFFYLATKNTRINALKYHVAIVIVIAFYGAVILFENNESNEHQKRDLFANQLITDQDPNMELEYASTLEELVQNPNFYHLVDEKDLFTAPNLGIEIENCCFGEFWERYELSFFFFQPDGTPLMDYISNQSKTQEEIEHLIDVHSSASSIAEDLYFVKDYYDQLSYIGRREITRSDSTKLFFYILFKSKKIPEQIGFPRLLMNEKSYALQDLEDYSIARYSNDKLVMRFGSYNFPTRINYFKDKLDKSSGFVETDGLSHLIYQQEDGQAVVISKPEKRGIEQLSTFSYLVLFFGIFALIVLLIFNWKTIFPLKALQLSLKVQLVLIGMVVGSFIIFAYVAIQNVTRQYGVYTNDNLKEKIYSVETEIDQKIGSKTSLDPAIQGDYLNYILKKFANVFVTDINFYALDGSLFATSQPKLFDKGVSTKQMNHGAFYAMNFDQRSEFIHLEQIGELSFLSAYLPYKNHEGELLGYINLQHFSKQNSFENQMNDFIVAVINIAVLLLVITVVVAIFVSGWITTPLRLIQQSFRKVELGKENKPIAYKGDDEIGALVKDYNNKLVELELKAMQLAKSERETAWREMAKQVAHEIKNPLTPMKLSVQHFQRSFDVNDPKAKEKMQRIANSLIEQIDALTKIANEFSNFAKMPKANEESLNLIPILYNIVDLYSSNKVVIELVVDKDKEWTIFADRNLIIRVFNNLVKNAIQATPEKSITKITIACQEEANNYLISVHDQGLGIPIEIQKKMFSPNFTTKTTGSGLGLAMVKQIINNHNGEIWFESEKGSGTTFYIRLPKVNV</sequence>
<dbReference type="GO" id="GO:0005524">
    <property type="term" value="F:ATP binding"/>
    <property type="evidence" value="ECO:0007669"/>
    <property type="project" value="UniProtKB-KW"/>
</dbReference>
<evidence type="ECO:0000256" key="1">
    <source>
        <dbReference type="ARBA" id="ARBA00000085"/>
    </source>
</evidence>
<dbReference type="EC" id="2.7.13.3" evidence="3"/>
<feature type="domain" description="HAMP" evidence="12">
    <location>
        <begin position="936"/>
        <end position="988"/>
    </location>
</feature>
<feature type="transmembrane region" description="Helical" evidence="10">
    <location>
        <begin position="310"/>
        <end position="330"/>
    </location>
</feature>
<feature type="transmembrane region" description="Helical" evidence="10">
    <location>
        <begin position="350"/>
        <end position="371"/>
    </location>
</feature>
<dbReference type="GO" id="GO:0016020">
    <property type="term" value="C:membrane"/>
    <property type="evidence" value="ECO:0007669"/>
    <property type="project" value="UniProtKB-SubCell"/>
</dbReference>
<evidence type="ECO:0000259" key="11">
    <source>
        <dbReference type="PROSITE" id="PS50109"/>
    </source>
</evidence>
<evidence type="ECO:0000256" key="2">
    <source>
        <dbReference type="ARBA" id="ARBA00004370"/>
    </source>
</evidence>
<dbReference type="SMART" id="SM00304">
    <property type="entry name" value="HAMP"/>
    <property type="match status" value="1"/>
</dbReference>
<keyword evidence="9" id="KW-0902">Two-component regulatory system</keyword>
<keyword evidence="14" id="KW-1185">Reference proteome</keyword>
<dbReference type="InterPro" id="IPR005467">
    <property type="entry name" value="His_kinase_dom"/>
</dbReference>
<keyword evidence="7" id="KW-0418">Kinase</keyword>
<dbReference type="Gene3D" id="6.10.340.10">
    <property type="match status" value="1"/>
</dbReference>
<dbReference type="Gene3D" id="1.10.287.130">
    <property type="match status" value="1"/>
</dbReference>
<dbReference type="Pfam" id="PF00672">
    <property type="entry name" value="HAMP"/>
    <property type="match status" value="1"/>
</dbReference>
<evidence type="ECO:0000256" key="7">
    <source>
        <dbReference type="ARBA" id="ARBA00022777"/>
    </source>
</evidence>
<gene>
    <name evidence="13" type="ORF">DIT68_07925</name>
</gene>
<keyword evidence="10" id="KW-0472">Membrane</keyword>
<reference evidence="13 14" key="2">
    <citation type="submission" date="2018-05" db="EMBL/GenBank/DDBJ databases">
        <authorList>
            <person name="Lanie J.A."/>
            <person name="Ng W.-L."/>
            <person name="Kazmierczak K.M."/>
            <person name="Andrzejewski T.M."/>
            <person name="Davidsen T.M."/>
            <person name="Wayne K.J."/>
            <person name="Tettelin H."/>
            <person name="Glass J.I."/>
            <person name="Rusch D."/>
            <person name="Podicherti R."/>
            <person name="Tsui H.-C.T."/>
            <person name="Winkler M.E."/>
        </authorList>
    </citation>
    <scope>NUCLEOTIDE SEQUENCE [LARGE SCALE GENOMIC DNA]</scope>
    <source>
        <strain evidence="13 14">C305</strain>
    </source>
</reference>
<evidence type="ECO:0000256" key="4">
    <source>
        <dbReference type="ARBA" id="ARBA00022553"/>
    </source>
</evidence>
<evidence type="ECO:0000256" key="5">
    <source>
        <dbReference type="ARBA" id="ARBA00022679"/>
    </source>
</evidence>
<dbReference type="PRINTS" id="PR00344">
    <property type="entry name" value="BCTRLSENSOR"/>
</dbReference>
<dbReference type="GO" id="GO:0000155">
    <property type="term" value="F:phosphorelay sensor kinase activity"/>
    <property type="evidence" value="ECO:0007669"/>
    <property type="project" value="InterPro"/>
</dbReference>
<dbReference type="PROSITE" id="PS50885">
    <property type="entry name" value="HAMP"/>
    <property type="match status" value="1"/>
</dbReference>
<dbReference type="Pfam" id="PF02518">
    <property type="entry name" value="HATPase_c"/>
    <property type="match status" value="1"/>
</dbReference>
<feature type="transmembrane region" description="Helical" evidence="10">
    <location>
        <begin position="202"/>
        <end position="227"/>
    </location>
</feature>
<feature type="transmembrane region" description="Helical" evidence="10">
    <location>
        <begin position="273"/>
        <end position="298"/>
    </location>
</feature>
<dbReference type="SMART" id="SM00387">
    <property type="entry name" value="HATPase_c"/>
    <property type="match status" value="1"/>
</dbReference>
<protein>
    <recommendedName>
        <fullName evidence="3">histidine kinase</fullName>
        <ecNumber evidence="3">2.7.13.3</ecNumber>
    </recommendedName>
</protein>
<dbReference type="OrthoDB" id="9776727at2"/>
<dbReference type="Proteomes" id="UP000245370">
    <property type="component" value="Unassembled WGS sequence"/>
</dbReference>
<keyword evidence="8" id="KW-0067">ATP-binding</keyword>
<accession>A0A2U2XCQ2</accession>
<keyword evidence="5" id="KW-0808">Transferase</keyword>
<dbReference type="SUPFAM" id="SSF47384">
    <property type="entry name" value="Homodimeric domain of signal transducing histidine kinase"/>
    <property type="match status" value="1"/>
</dbReference>
<feature type="transmembrane region" description="Helical" evidence="10">
    <location>
        <begin position="436"/>
        <end position="456"/>
    </location>
</feature>
<dbReference type="InterPro" id="IPR003594">
    <property type="entry name" value="HATPase_dom"/>
</dbReference>
<feature type="transmembrane region" description="Helical" evidence="10">
    <location>
        <begin position="912"/>
        <end position="938"/>
    </location>
</feature>
<proteinExistence type="predicted"/>
<evidence type="ECO:0000256" key="8">
    <source>
        <dbReference type="ARBA" id="ARBA00022840"/>
    </source>
</evidence>
<dbReference type="SMART" id="SM00388">
    <property type="entry name" value="HisKA"/>
    <property type="match status" value="1"/>
</dbReference>
<dbReference type="Gene3D" id="3.30.565.10">
    <property type="entry name" value="Histidine kinase-like ATPase, C-terminal domain"/>
    <property type="match status" value="1"/>
</dbReference>
<dbReference type="InterPro" id="IPR003661">
    <property type="entry name" value="HisK_dim/P_dom"/>
</dbReference>
<dbReference type="PANTHER" id="PTHR43065:SF46">
    <property type="entry name" value="C4-DICARBOXYLATE TRANSPORT SENSOR PROTEIN DCTB"/>
    <property type="match status" value="1"/>
</dbReference>
<keyword evidence="4" id="KW-0597">Phosphoprotein</keyword>
<keyword evidence="6" id="KW-0547">Nucleotide-binding</keyword>
<dbReference type="PANTHER" id="PTHR43065">
    <property type="entry name" value="SENSOR HISTIDINE KINASE"/>
    <property type="match status" value="1"/>
</dbReference>
<comment type="catalytic activity">
    <reaction evidence="1">
        <text>ATP + protein L-histidine = ADP + protein N-phospho-L-histidine.</text>
        <dbReference type="EC" id="2.7.13.3"/>
    </reaction>
</comment>
<dbReference type="InterPro" id="IPR036097">
    <property type="entry name" value="HisK_dim/P_sf"/>
</dbReference>
<reference evidence="13 14" key="1">
    <citation type="submission" date="2018-05" db="EMBL/GenBank/DDBJ databases">
        <title>Brumimicrobium oceani sp. nov., isolated from coastal sediment.</title>
        <authorList>
            <person name="Kou Y."/>
        </authorList>
    </citation>
    <scope>NUCLEOTIDE SEQUENCE [LARGE SCALE GENOMIC DNA]</scope>
    <source>
        <strain evidence="13 14">C305</strain>
    </source>
</reference>
<comment type="subcellular location">
    <subcellularLocation>
        <location evidence="2">Membrane</location>
    </subcellularLocation>
</comment>
<keyword evidence="10" id="KW-0812">Transmembrane</keyword>
<dbReference type="Pfam" id="PF00512">
    <property type="entry name" value="HisKA"/>
    <property type="match status" value="1"/>
</dbReference>
<feature type="transmembrane region" description="Helical" evidence="10">
    <location>
        <begin position="707"/>
        <end position="726"/>
    </location>
</feature>
<dbReference type="EMBL" id="QFRJ01000005">
    <property type="protein sequence ID" value="PWH85558.1"/>
    <property type="molecule type" value="Genomic_DNA"/>
</dbReference>
<organism evidence="13 14">
    <name type="scientific">Brumimicrobium oceani</name>
    <dbReference type="NCBI Taxonomy" id="2100725"/>
    <lineage>
        <taxon>Bacteria</taxon>
        <taxon>Pseudomonadati</taxon>
        <taxon>Bacteroidota</taxon>
        <taxon>Flavobacteriia</taxon>
        <taxon>Flavobacteriales</taxon>
        <taxon>Crocinitomicaceae</taxon>
        <taxon>Brumimicrobium</taxon>
    </lineage>
</organism>
<comment type="caution">
    <text evidence="13">The sequence shown here is derived from an EMBL/GenBank/DDBJ whole genome shotgun (WGS) entry which is preliminary data.</text>
</comment>